<feature type="binding site" evidence="9">
    <location>
        <position position="85"/>
    </location>
    <ligand>
        <name>ATP</name>
        <dbReference type="ChEBI" id="CHEBI:30616"/>
    </ligand>
</feature>
<dbReference type="GO" id="GO:0005524">
    <property type="term" value="F:ATP binding"/>
    <property type="evidence" value="ECO:0007669"/>
    <property type="project" value="UniProtKB-UniRule"/>
</dbReference>
<evidence type="ECO:0000313" key="13">
    <source>
        <dbReference type="Proteomes" id="UP000481858"/>
    </source>
</evidence>
<gene>
    <name evidence="12" type="ORF">GQX73_g3074</name>
</gene>
<dbReference type="Proteomes" id="UP000481858">
    <property type="component" value="Unassembled WGS sequence"/>
</dbReference>
<dbReference type="GO" id="GO:0000245">
    <property type="term" value="P:spliceosomal complex assembly"/>
    <property type="evidence" value="ECO:0007669"/>
    <property type="project" value="TreeGrafter"/>
</dbReference>
<evidence type="ECO:0000259" key="11">
    <source>
        <dbReference type="PROSITE" id="PS50011"/>
    </source>
</evidence>
<keyword evidence="6 9" id="KW-0067">ATP-binding</keyword>
<evidence type="ECO:0000256" key="4">
    <source>
        <dbReference type="ARBA" id="ARBA00022741"/>
    </source>
</evidence>
<comment type="catalytic activity">
    <reaction evidence="7">
        <text>L-threonyl-[protein] + ATP = O-phospho-L-threonyl-[protein] + ADP + H(+)</text>
        <dbReference type="Rhea" id="RHEA:46608"/>
        <dbReference type="Rhea" id="RHEA-COMP:11060"/>
        <dbReference type="Rhea" id="RHEA-COMP:11605"/>
        <dbReference type="ChEBI" id="CHEBI:15378"/>
        <dbReference type="ChEBI" id="CHEBI:30013"/>
        <dbReference type="ChEBI" id="CHEBI:30616"/>
        <dbReference type="ChEBI" id="CHEBI:61977"/>
        <dbReference type="ChEBI" id="CHEBI:456216"/>
        <dbReference type="EC" id="2.7.11.1"/>
    </reaction>
</comment>
<accession>A0A7C8MX22</accession>
<dbReference type="InterPro" id="IPR017441">
    <property type="entry name" value="Protein_kinase_ATP_BS"/>
</dbReference>
<dbReference type="PANTHER" id="PTHR47634">
    <property type="entry name" value="PROTEIN KINASE DOMAIN-CONTAINING PROTEIN-RELATED"/>
    <property type="match status" value="1"/>
</dbReference>
<dbReference type="Pfam" id="PF00069">
    <property type="entry name" value="Pkinase"/>
    <property type="match status" value="1"/>
</dbReference>
<feature type="domain" description="Protein kinase" evidence="11">
    <location>
        <begin position="50"/>
        <end position="446"/>
    </location>
</feature>
<name>A0A7C8MX22_9PEZI</name>
<dbReference type="PANTHER" id="PTHR47634:SF9">
    <property type="entry name" value="PROTEIN KINASE DOMAIN-CONTAINING PROTEIN-RELATED"/>
    <property type="match status" value="1"/>
</dbReference>
<protein>
    <recommendedName>
        <fullName evidence="1">non-specific serine/threonine protein kinase</fullName>
        <ecNumber evidence="1">2.7.11.1</ecNumber>
    </recommendedName>
</protein>
<keyword evidence="5" id="KW-0418">Kinase</keyword>
<evidence type="ECO:0000256" key="5">
    <source>
        <dbReference type="ARBA" id="ARBA00022777"/>
    </source>
</evidence>
<feature type="compositionally biased region" description="Pro residues" evidence="10">
    <location>
        <begin position="1"/>
        <end position="10"/>
    </location>
</feature>
<evidence type="ECO:0000256" key="9">
    <source>
        <dbReference type="PROSITE-ProRule" id="PRU10141"/>
    </source>
</evidence>
<comment type="catalytic activity">
    <reaction evidence="8">
        <text>L-seryl-[protein] + ATP = O-phospho-L-seryl-[protein] + ADP + H(+)</text>
        <dbReference type="Rhea" id="RHEA:17989"/>
        <dbReference type="Rhea" id="RHEA-COMP:9863"/>
        <dbReference type="Rhea" id="RHEA-COMP:11604"/>
        <dbReference type="ChEBI" id="CHEBI:15378"/>
        <dbReference type="ChEBI" id="CHEBI:29999"/>
        <dbReference type="ChEBI" id="CHEBI:30616"/>
        <dbReference type="ChEBI" id="CHEBI:83421"/>
        <dbReference type="ChEBI" id="CHEBI:456216"/>
        <dbReference type="EC" id="2.7.11.1"/>
    </reaction>
</comment>
<sequence length="448" mass="50341">MSSPATPPYKRPLAKDSRFESMGTPCESIELYRPGGFHPVVLGDILHERYRVIRKLGYGSTATVWLAEDVARASGNSEVKYVALKIHAANVDVTNELSIQQHLATSATKDAGSNSVLLSLDLFTLQGPNGNHHCFVSEPTGPSVSSVLLAPHKFFDLLNPPTNRFSTPRNKSILRSVLLGLKFLRDNNIVHGDLQPGNLLFPIRDISHLTPNELEQNESNTRFDRVKRKDGKVDRWSPKYLIAPKPIIEESLQVREVVKLADFGGAFRIDNPPASPLTPLGYRAPEMILGNRIDWTIDIWCFGCLMFELLTDRPLFEVTGFLCPPHVVDDDHLIQLSEIIGPLPQHIRDAWPKYTSYFGPNGERLNVEPSDFDDSEWGRNIRADQPPEGYGPPIAMPSLEDSFYKYKANDIGEAEARELVSLLRETLQIEPSKRPSAAQLLQKRWFQM</sequence>
<evidence type="ECO:0000313" key="12">
    <source>
        <dbReference type="EMBL" id="KAF2970527.1"/>
    </source>
</evidence>
<reference evidence="12 13" key="1">
    <citation type="submission" date="2019-12" db="EMBL/GenBank/DDBJ databases">
        <title>Draft genome sequence of the ascomycete Xylaria multiplex DSM 110363.</title>
        <authorList>
            <person name="Buettner E."/>
            <person name="Kellner H."/>
        </authorList>
    </citation>
    <scope>NUCLEOTIDE SEQUENCE [LARGE SCALE GENOMIC DNA]</scope>
    <source>
        <strain evidence="12 13">DSM 110363</strain>
    </source>
</reference>
<feature type="region of interest" description="Disordered" evidence="10">
    <location>
        <begin position="1"/>
        <end position="20"/>
    </location>
</feature>
<dbReference type="Gene3D" id="3.30.200.20">
    <property type="entry name" value="Phosphorylase Kinase, domain 1"/>
    <property type="match status" value="1"/>
</dbReference>
<dbReference type="InterPro" id="IPR011009">
    <property type="entry name" value="Kinase-like_dom_sf"/>
</dbReference>
<dbReference type="SMART" id="SM00220">
    <property type="entry name" value="S_TKc"/>
    <property type="match status" value="1"/>
</dbReference>
<dbReference type="GO" id="GO:0050684">
    <property type="term" value="P:regulation of mRNA processing"/>
    <property type="evidence" value="ECO:0007669"/>
    <property type="project" value="TreeGrafter"/>
</dbReference>
<evidence type="ECO:0000256" key="10">
    <source>
        <dbReference type="SAM" id="MobiDB-lite"/>
    </source>
</evidence>
<evidence type="ECO:0000256" key="7">
    <source>
        <dbReference type="ARBA" id="ARBA00047899"/>
    </source>
</evidence>
<dbReference type="InterPro" id="IPR051334">
    <property type="entry name" value="SRPK"/>
</dbReference>
<proteinExistence type="predicted"/>
<evidence type="ECO:0000256" key="3">
    <source>
        <dbReference type="ARBA" id="ARBA00022679"/>
    </source>
</evidence>
<dbReference type="OrthoDB" id="5979581at2759"/>
<dbReference type="AlphaFoldDB" id="A0A7C8MX22"/>
<dbReference type="InParanoid" id="A0A7C8MX22"/>
<dbReference type="EC" id="2.7.11.1" evidence="1"/>
<evidence type="ECO:0000256" key="6">
    <source>
        <dbReference type="ARBA" id="ARBA00022840"/>
    </source>
</evidence>
<keyword evidence="3" id="KW-0808">Transferase</keyword>
<evidence type="ECO:0000256" key="8">
    <source>
        <dbReference type="ARBA" id="ARBA00048679"/>
    </source>
</evidence>
<keyword evidence="13" id="KW-1185">Reference proteome</keyword>
<organism evidence="12 13">
    <name type="scientific">Xylaria multiplex</name>
    <dbReference type="NCBI Taxonomy" id="323545"/>
    <lineage>
        <taxon>Eukaryota</taxon>
        <taxon>Fungi</taxon>
        <taxon>Dikarya</taxon>
        <taxon>Ascomycota</taxon>
        <taxon>Pezizomycotina</taxon>
        <taxon>Sordariomycetes</taxon>
        <taxon>Xylariomycetidae</taxon>
        <taxon>Xylariales</taxon>
        <taxon>Xylariaceae</taxon>
        <taxon>Xylaria</taxon>
    </lineage>
</organism>
<dbReference type="SUPFAM" id="SSF56112">
    <property type="entry name" value="Protein kinase-like (PK-like)"/>
    <property type="match status" value="1"/>
</dbReference>
<dbReference type="GO" id="GO:0004674">
    <property type="term" value="F:protein serine/threonine kinase activity"/>
    <property type="evidence" value="ECO:0007669"/>
    <property type="project" value="UniProtKB-KW"/>
</dbReference>
<keyword evidence="2" id="KW-0723">Serine/threonine-protein kinase</keyword>
<keyword evidence="4 9" id="KW-0547">Nucleotide-binding</keyword>
<comment type="caution">
    <text evidence="12">The sequence shown here is derived from an EMBL/GenBank/DDBJ whole genome shotgun (WGS) entry which is preliminary data.</text>
</comment>
<evidence type="ECO:0000256" key="1">
    <source>
        <dbReference type="ARBA" id="ARBA00012513"/>
    </source>
</evidence>
<dbReference type="InterPro" id="IPR000719">
    <property type="entry name" value="Prot_kinase_dom"/>
</dbReference>
<evidence type="ECO:0000256" key="2">
    <source>
        <dbReference type="ARBA" id="ARBA00022527"/>
    </source>
</evidence>
<dbReference type="EMBL" id="WUBL01000022">
    <property type="protein sequence ID" value="KAF2970527.1"/>
    <property type="molecule type" value="Genomic_DNA"/>
</dbReference>
<dbReference type="Gene3D" id="1.10.510.10">
    <property type="entry name" value="Transferase(Phosphotransferase) domain 1"/>
    <property type="match status" value="1"/>
</dbReference>
<dbReference type="PROSITE" id="PS00107">
    <property type="entry name" value="PROTEIN_KINASE_ATP"/>
    <property type="match status" value="1"/>
</dbReference>
<dbReference type="PROSITE" id="PS50011">
    <property type="entry name" value="PROTEIN_KINASE_DOM"/>
    <property type="match status" value="1"/>
</dbReference>